<comment type="function">
    <text evidence="2">Catalyzes the oxidative ring opening of 3-hydroxyanthranilate to 2-amino-3-carboxymuconate semialdehyde, which spontaneously cyclizes to quinolinate.</text>
</comment>
<comment type="cofactor">
    <cofactor evidence="1">
        <name>Fe(2+)</name>
        <dbReference type="ChEBI" id="CHEBI:29033"/>
    </cofactor>
</comment>
<dbReference type="GO" id="GO:0000334">
    <property type="term" value="F:3-hydroxyanthranilate 3,4-dioxygenase activity"/>
    <property type="evidence" value="ECO:0007669"/>
    <property type="project" value="InterPro"/>
</dbReference>
<dbReference type="InterPro" id="IPR014710">
    <property type="entry name" value="RmlC-like_jellyroll"/>
</dbReference>
<dbReference type="InterPro" id="IPR010329">
    <property type="entry name" value="3hydroanth_dOase"/>
</dbReference>
<dbReference type="EMBL" id="HBIN01018999">
    <property type="protein sequence ID" value="CAE0444438.1"/>
    <property type="molecule type" value="Transcribed_RNA"/>
</dbReference>
<dbReference type="PANTHER" id="PTHR15497:SF1">
    <property type="entry name" value="3-HYDROXYANTHRANILATE 3,4-DIOXYGENASE"/>
    <property type="match status" value="1"/>
</dbReference>
<keyword evidence="3" id="KW-0662">Pyridine nucleotide biosynthesis</keyword>
<evidence type="ECO:0000256" key="2">
    <source>
        <dbReference type="ARBA" id="ARBA00002752"/>
    </source>
</evidence>
<dbReference type="AlphaFoldDB" id="A0A7S3V125"/>
<evidence type="ECO:0000256" key="5">
    <source>
        <dbReference type="ARBA" id="ARBA00022964"/>
    </source>
</evidence>
<keyword evidence="4" id="KW-0479">Metal-binding</keyword>
<dbReference type="Pfam" id="PF06052">
    <property type="entry name" value="3-HAO"/>
    <property type="match status" value="1"/>
</dbReference>
<evidence type="ECO:0000313" key="8">
    <source>
        <dbReference type="EMBL" id="CAE0444438.1"/>
    </source>
</evidence>
<proteinExistence type="predicted"/>
<dbReference type="SUPFAM" id="SSF51182">
    <property type="entry name" value="RmlC-like cupins"/>
    <property type="match status" value="1"/>
</dbReference>
<evidence type="ECO:0000256" key="3">
    <source>
        <dbReference type="ARBA" id="ARBA00022642"/>
    </source>
</evidence>
<evidence type="ECO:0000256" key="7">
    <source>
        <dbReference type="ARBA" id="ARBA00023004"/>
    </source>
</evidence>
<dbReference type="GO" id="GO:0005506">
    <property type="term" value="F:iron ion binding"/>
    <property type="evidence" value="ECO:0007669"/>
    <property type="project" value="InterPro"/>
</dbReference>
<dbReference type="InterPro" id="IPR011051">
    <property type="entry name" value="RmlC_Cupin_sf"/>
</dbReference>
<keyword evidence="7" id="KW-0408">Iron</keyword>
<dbReference type="GO" id="GO:0046874">
    <property type="term" value="P:quinolinate metabolic process"/>
    <property type="evidence" value="ECO:0007669"/>
    <property type="project" value="TreeGrafter"/>
</dbReference>
<dbReference type="Gene3D" id="2.60.120.10">
    <property type="entry name" value="Jelly Rolls"/>
    <property type="match status" value="1"/>
</dbReference>
<dbReference type="PANTHER" id="PTHR15497">
    <property type="entry name" value="3-HYDROXYANTHRANILATE 3,4-DIOXYGENASE"/>
    <property type="match status" value="1"/>
</dbReference>
<evidence type="ECO:0000256" key="1">
    <source>
        <dbReference type="ARBA" id="ARBA00001954"/>
    </source>
</evidence>
<dbReference type="GO" id="GO:0005737">
    <property type="term" value="C:cytoplasm"/>
    <property type="evidence" value="ECO:0007669"/>
    <property type="project" value="TreeGrafter"/>
</dbReference>
<evidence type="ECO:0000256" key="6">
    <source>
        <dbReference type="ARBA" id="ARBA00023002"/>
    </source>
</evidence>
<reference evidence="8" key="1">
    <citation type="submission" date="2021-01" db="EMBL/GenBank/DDBJ databases">
        <authorList>
            <person name="Corre E."/>
            <person name="Pelletier E."/>
            <person name="Niang G."/>
            <person name="Scheremetjew M."/>
            <person name="Finn R."/>
            <person name="Kale V."/>
            <person name="Holt S."/>
            <person name="Cochrane G."/>
            <person name="Meng A."/>
            <person name="Brown T."/>
            <person name="Cohen L."/>
        </authorList>
    </citation>
    <scope>NUCLEOTIDE SEQUENCE</scope>
    <source>
        <strain evidence="8">GSBS06</strain>
    </source>
</reference>
<keyword evidence="5" id="KW-0223">Dioxygenase</keyword>
<organism evidence="8">
    <name type="scientific">Aplanochytrium stocchinoi</name>
    <dbReference type="NCBI Taxonomy" id="215587"/>
    <lineage>
        <taxon>Eukaryota</taxon>
        <taxon>Sar</taxon>
        <taxon>Stramenopiles</taxon>
        <taxon>Bigyra</taxon>
        <taxon>Labyrinthulomycetes</taxon>
        <taxon>Thraustochytrida</taxon>
        <taxon>Thraustochytriidae</taxon>
        <taxon>Aplanochytrium</taxon>
    </lineage>
</organism>
<gene>
    <name evidence="8" type="ORF">ASTO00021_LOCUS14490</name>
</gene>
<dbReference type="GO" id="GO:0034354">
    <property type="term" value="P:'de novo' NAD+ biosynthetic process from L-tryptophan"/>
    <property type="evidence" value="ECO:0007669"/>
    <property type="project" value="TreeGrafter"/>
</dbReference>
<evidence type="ECO:0000256" key="4">
    <source>
        <dbReference type="ARBA" id="ARBA00022723"/>
    </source>
</evidence>
<keyword evidence="6" id="KW-0560">Oxidoreductase</keyword>
<name>A0A7S3V125_9STRA</name>
<sequence>MYRPQQGSLGLVVERERNKSENEVDGLRWYTDFNNCDQILWERYFYCGDLGRDLVPVVKAYKESEECRSRIPGENLCKRPPFEQNTTDAVPEPFNLKEWIERNRKELSQGKTLRLFPESHPCPEMNILVQGESKTELIQRCKIFGKCFLMVISSLLHFCLQFYDITIV</sequence>
<accession>A0A7S3V125</accession>
<protein>
    <submittedName>
        <fullName evidence="8">Uncharacterized protein</fullName>
    </submittedName>
</protein>